<evidence type="ECO:0000313" key="10">
    <source>
        <dbReference type="EnsemblPlants" id="KRH56350"/>
    </source>
</evidence>
<dbReference type="Gene3D" id="3.80.10.10">
    <property type="entry name" value="Ribonuclease Inhibitor"/>
    <property type="match status" value="3"/>
</dbReference>
<evidence type="ECO:0000313" key="9">
    <source>
        <dbReference type="EMBL" id="KRH56350.1"/>
    </source>
</evidence>
<name>A0A0R0JNR2_SOYBN</name>
<dbReference type="GO" id="GO:0005524">
    <property type="term" value="F:ATP binding"/>
    <property type="evidence" value="ECO:0007669"/>
    <property type="project" value="UniProtKB-KW"/>
</dbReference>
<dbReference type="InterPro" id="IPR032675">
    <property type="entry name" value="LRR_dom_sf"/>
</dbReference>
<dbReference type="PROSITE" id="PS51450">
    <property type="entry name" value="LRR"/>
    <property type="match status" value="1"/>
</dbReference>
<evidence type="ECO:0000313" key="11">
    <source>
        <dbReference type="Proteomes" id="UP000008827"/>
    </source>
</evidence>
<reference evidence="9" key="3">
    <citation type="submission" date="2018-07" db="EMBL/GenBank/DDBJ databases">
        <title>WGS assembly of Glycine max.</title>
        <authorList>
            <person name="Schmutz J."/>
            <person name="Cannon S."/>
            <person name="Schlueter J."/>
            <person name="Ma J."/>
            <person name="Mitros T."/>
            <person name="Nelson W."/>
            <person name="Hyten D."/>
            <person name="Song Q."/>
            <person name="Thelen J."/>
            <person name="Cheng J."/>
            <person name="Xu D."/>
            <person name="Hellsten U."/>
            <person name="May G."/>
            <person name="Yu Y."/>
            <person name="Sakurai T."/>
            <person name="Umezawa T."/>
            <person name="Bhattacharyya M."/>
            <person name="Sandhu D."/>
            <person name="Valliyodan B."/>
            <person name="Lindquist E."/>
            <person name="Peto M."/>
            <person name="Grant D."/>
            <person name="Shu S."/>
            <person name="Goodstein D."/>
            <person name="Barry K."/>
            <person name="Futrell-Griggs M."/>
            <person name="Abernathy B."/>
            <person name="Du J."/>
            <person name="Tian Z."/>
            <person name="Zhu L."/>
            <person name="Gill N."/>
            <person name="Joshi T."/>
            <person name="Libault M."/>
            <person name="Sethuraman A."/>
            <person name="Zhang X."/>
            <person name="Shinozaki K."/>
            <person name="Nguyen H."/>
            <person name="Wing R."/>
            <person name="Cregan P."/>
            <person name="Specht J."/>
            <person name="Grimwood J."/>
            <person name="Rokhsar D."/>
            <person name="Stacey G."/>
            <person name="Shoemaker R."/>
            <person name="Jackson S."/>
        </authorList>
    </citation>
    <scope>NUCLEOTIDE SEQUENCE</scope>
    <source>
        <tissue evidence="9">Callus</tissue>
    </source>
</reference>
<dbReference type="PRINTS" id="PR00364">
    <property type="entry name" value="DISEASERSIST"/>
</dbReference>
<dbReference type="InterPro" id="IPR056789">
    <property type="entry name" value="LRR_R13L1-DRL21"/>
</dbReference>
<dbReference type="PANTHER" id="PTHR36766">
    <property type="entry name" value="PLANT BROAD-SPECTRUM MILDEW RESISTANCE PROTEIN RPW8"/>
    <property type="match status" value="1"/>
</dbReference>
<gene>
    <name evidence="9" type="ORF">GLYMA_06G318600</name>
</gene>
<dbReference type="GO" id="GO:0043531">
    <property type="term" value="F:ADP binding"/>
    <property type="evidence" value="ECO:0007669"/>
    <property type="project" value="InterPro"/>
</dbReference>
<keyword evidence="3" id="KW-0547">Nucleotide-binding</keyword>
<dbReference type="InterPro" id="IPR042197">
    <property type="entry name" value="Apaf_helical"/>
</dbReference>
<dbReference type="EnsemblPlants" id="KRH56350">
    <property type="protein sequence ID" value="KRH56350"/>
    <property type="gene ID" value="GLYMA_06G318600"/>
</dbReference>
<reference evidence="10" key="2">
    <citation type="submission" date="2018-02" db="UniProtKB">
        <authorList>
            <consortium name="EnsemblPlants"/>
        </authorList>
    </citation>
    <scope>IDENTIFICATION</scope>
    <source>
        <strain evidence="10">Williams 82</strain>
    </source>
</reference>
<keyword evidence="11" id="KW-1185">Reference proteome</keyword>
<dbReference type="Gene3D" id="1.10.8.430">
    <property type="entry name" value="Helical domain of apoptotic protease-activating factors"/>
    <property type="match status" value="1"/>
</dbReference>
<dbReference type="GO" id="GO:0098542">
    <property type="term" value="P:defense response to other organism"/>
    <property type="evidence" value="ECO:0000318"/>
    <property type="project" value="GO_Central"/>
</dbReference>
<feature type="domain" description="R13L1/DRL21-like LRR repeat region" evidence="8">
    <location>
        <begin position="623"/>
        <end position="748"/>
    </location>
</feature>
<evidence type="ECO:0000256" key="2">
    <source>
        <dbReference type="ARBA" id="ARBA00022737"/>
    </source>
</evidence>
<sequence>MALEFVGGALLSAFLQVEFDRLTSYQVLDSFHRRKLDETLSSKLKIKLLSIDALAHHAEQKQFRDQHVKSWLVAVKVAVLDAEDLLDDIDYELSKCKVDAESESQTYTCKVLNFFKSHVRSFDKDIKSRMEQLLDSLEFLSNQKGDLGLKNASGVGVGSGLGGELSHKSPSTSFLSESVFYGRDDDKEIILNRMISDTHNCNQLSILSIVGLGGLGKTMLAQHVYHHSGIEGIFDIKAWVCVSDEFDDFKVSRAILDTITNSADDSRELEMVHARLKEKLPGKRFLLVLDDVWNECQSKWEEVQKALDFGAQGSKILITTRSKKVASTMRSKEHHLKQLQEDYCRQLLAEHAFRDDNSQPDPDCKEIGMKIVEKCKGLPLALKTMGSLLHRKSVSEWKSVLQSEMWELEDSPSFNNQAPDTKHVFIMHDLLNDLAKYVCGDICFKLEADQAKDIPKSTRHFSLAISHVQCFNGFGTLYDTRRLHTFMSTTVCSDFYYRCWHCKMSIDELFSKFQFLWVLSLYCYSNLTEVPDSVANLKHLCSLDLSHTNIEKLPESTCSLYNLQILKLNHCAHLKELPSNLHKLNNLRCLEFINTGVRKVSAHLGKPKNLQVLMSSFDVGKSKELNIQQLRRTKSPWKAINCPSDASAVDLKNKAHLVELKLKWDGIGDQNTDDSTKERDVIVIENLQPSKHLEKLSIKNYGGMQFPSWLSDNSLWNVVSLSLKNCQSCQCLPSLGLLPSLKELTIERFDRIMGIDADFYGSSSSSFTSLETLKFSDMKEWEKWECQVVTGAFPPLQHLSIKGNCQCIFENSTEAWFLELIRQMISLTSSLERLYVISCPNMNIPMSGCHDFFISLMIIDGCDSLTIFPLDFFPTLSKLHLSGCLSLQRISHRHTHNNLKELEIWECPQLESLPERMHILLPSLDELLIADCPKLESFPHGGLPSNLKEMYLHNCFKLITSLKGALRDNSSLETLNIGKLDVESFPDEDLKKLDYKGLCHLSSLERLLLEDCPSLQCLPEEGLPISISYLEIWNCLLLKQSCQKPEGIDRGKIAHIEKVIIG</sequence>
<dbReference type="InterPro" id="IPR041118">
    <property type="entry name" value="Rx_N"/>
</dbReference>
<evidence type="ECO:0000256" key="4">
    <source>
        <dbReference type="ARBA" id="ARBA00022821"/>
    </source>
</evidence>
<evidence type="ECO:0000256" key="5">
    <source>
        <dbReference type="ARBA" id="ARBA00022840"/>
    </source>
</evidence>
<keyword evidence="2" id="KW-0677">Repeat</keyword>
<dbReference type="Pfam" id="PF18052">
    <property type="entry name" value="Rx_N"/>
    <property type="match status" value="1"/>
</dbReference>
<keyword evidence="5" id="KW-0067">ATP-binding</keyword>
<dbReference type="Gene3D" id="3.40.50.300">
    <property type="entry name" value="P-loop containing nucleotide triphosphate hydrolases"/>
    <property type="match status" value="1"/>
</dbReference>
<evidence type="ECO:0000259" key="7">
    <source>
        <dbReference type="Pfam" id="PF18052"/>
    </source>
</evidence>
<feature type="domain" description="Disease resistance N-terminal" evidence="7">
    <location>
        <begin position="32"/>
        <end position="101"/>
    </location>
</feature>
<evidence type="ECO:0000259" key="8">
    <source>
        <dbReference type="Pfam" id="PF25019"/>
    </source>
</evidence>
<dbReference type="InParanoid" id="A0A0R0JNR2"/>
<dbReference type="Pfam" id="PF25019">
    <property type="entry name" value="LRR_R13L1-DRL21"/>
    <property type="match status" value="1"/>
</dbReference>
<dbReference type="EMBL" id="CM000839">
    <property type="protein sequence ID" value="KRH56350.1"/>
    <property type="molecule type" value="Genomic_DNA"/>
</dbReference>
<dbReference type="SUPFAM" id="SSF52058">
    <property type="entry name" value="L domain-like"/>
    <property type="match status" value="2"/>
</dbReference>
<dbReference type="Gramene" id="KRH56350">
    <property type="protein sequence ID" value="KRH56350"/>
    <property type="gene ID" value="GLYMA_06G318600"/>
</dbReference>
<dbReference type="InterPro" id="IPR027417">
    <property type="entry name" value="P-loop_NTPase"/>
</dbReference>
<dbReference type="Proteomes" id="UP000008827">
    <property type="component" value="Chromosome 6"/>
</dbReference>
<dbReference type="InterPro" id="IPR001611">
    <property type="entry name" value="Leu-rich_rpt"/>
</dbReference>
<evidence type="ECO:0008006" key="12">
    <source>
        <dbReference type="Google" id="ProtNLM"/>
    </source>
</evidence>
<dbReference type="Pfam" id="PF00931">
    <property type="entry name" value="NB-ARC"/>
    <property type="match status" value="1"/>
</dbReference>
<dbReference type="OMA" id="ISHRHTH"/>
<dbReference type="FunFam" id="3.40.50.300:FF:001091">
    <property type="entry name" value="Probable disease resistance protein At1g61300"/>
    <property type="match status" value="1"/>
</dbReference>
<dbReference type="PANTHER" id="PTHR36766:SF40">
    <property type="entry name" value="DISEASE RESISTANCE PROTEIN RGA3"/>
    <property type="match status" value="1"/>
</dbReference>
<dbReference type="Gene3D" id="1.20.5.4130">
    <property type="match status" value="1"/>
</dbReference>
<keyword evidence="4" id="KW-0611">Plant defense</keyword>
<dbReference type="InterPro" id="IPR002182">
    <property type="entry name" value="NB-ARC"/>
</dbReference>
<evidence type="ECO:0000256" key="3">
    <source>
        <dbReference type="ARBA" id="ARBA00022741"/>
    </source>
</evidence>
<keyword evidence="1" id="KW-0433">Leucine-rich repeat</keyword>
<dbReference type="PaxDb" id="3847-GLYMA06G47650.1"/>
<organism evidence="9">
    <name type="scientific">Glycine max</name>
    <name type="common">Soybean</name>
    <name type="synonym">Glycine hispida</name>
    <dbReference type="NCBI Taxonomy" id="3847"/>
    <lineage>
        <taxon>Eukaryota</taxon>
        <taxon>Viridiplantae</taxon>
        <taxon>Streptophyta</taxon>
        <taxon>Embryophyta</taxon>
        <taxon>Tracheophyta</taxon>
        <taxon>Spermatophyta</taxon>
        <taxon>Magnoliopsida</taxon>
        <taxon>eudicotyledons</taxon>
        <taxon>Gunneridae</taxon>
        <taxon>Pentapetalae</taxon>
        <taxon>rosids</taxon>
        <taxon>fabids</taxon>
        <taxon>Fabales</taxon>
        <taxon>Fabaceae</taxon>
        <taxon>Papilionoideae</taxon>
        <taxon>50 kb inversion clade</taxon>
        <taxon>NPAAA clade</taxon>
        <taxon>indigoferoid/millettioid clade</taxon>
        <taxon>Phaseoleae</taxon>
        <taxon>Glycine</taxon>
        <taxon>Glycine subgen. Soja</taxon>
    </lineage>
</organism>
<proteinExistence type="predicted"/>
<evidence type="ECO:0000259" key="6">
    <source>
        <dbReference type="Pfam" id="PF00931"/>
    </source>
</evidence>
<protein>
    <recommendedName>
        <fullName evidence="12">Disease resistance RPP13-like protein 1</fullName>
    </recommendedName>
</protein>
<accession>A0A0R0JNR2</accession>
<feature type="domain" description="NB-ARC" evidence="6">
    <location>
        <begin position="201"/>
        <end position="356"/>
    </location>
</feature>
<reference evidence="9 10" key="1">
    <citation type="journal article" date="2010" name="Nature">
        <title>Genome sequence of the palaeopolyploid soybean.</title>
        <authorList>
            <person name="Schmutz J."/>
            <person name="Cannon S.B."/>
            <person name="Schlueter J."/>
            <person name="Ma J."/>
            <person name="Mitros T."/>
            <person name="Nelson W."/>
            <person name="Hyten D.L."/>
            <person name="Song Q."/>
            <person name="Thelen J.J."/>
            <person name="Cheng J."/>
            <person name="Xu D."/>
            <person name="Hellsten U."/>
            <person name="May G.D."/>
            <person name="Yu Y."/>
            <person name="Sakurai T."/>
            <person name="Umezawa T."/>
            <person name="Bhattacharyya M.K."/>
            <person name="Sandhu D."/>
            <person name="Valliyodan B."/>
            <person name="Lindquist E."/>
            <person name="Peto M."/>
            <person name="Grant D."/>
            <person name="Shu S."/>
            <person name="Goodstein D."/>
            <person name="Barry K."/>
            <person name="Futrell-Griggs M."/>
            <person name="Abernathy B."/>
            <person name="Du J."/>
            <person name="Tian Z."/>
            <person name="Zhu L."/>
            <person name="Gill N."/>
            <person name="Joshi T."/>
            <person name="Libault M."/>
            <person name="Sethuraman A."/>
            <person name="Zhang X.-C."/>
            <person name="Shinozaki K."/>
            <person name="Nguyen H.T."/>
            <person name="Wing R.A."/>
            <person name="Cregan P."/>
            <person name="Specht J."/>
            <person name="Grimwood J."/>
            <person name="Rokhsar D."/>
            <person name="Stacey G."/>
            <person name="Shoemaker R.C."/>
            <person name="Jackson S.A."/>
        </authorList>
    </citation>
    <scope>NUCLEOTIDE SEQUENCE</scope>
    <source>
        <strain evidence="10">cv. Williams 82</strain>
        <tissue evidence="9">Callus</tissue>
    </source>
</reference>
<dbReference type="AlphaFoldDB" id="A0A0R0JNR2"/>
<evidence type="ECO:0000256" key="1">
    <source>
        <dbReference type="ARBA" id="ARBA00022614"/>
    </source>
</evidence>
<dbReference type="SMR" id="A0A0R0JNR2"/>
<dbReference type="SUPFAM" id="SSF52540">
    <property type="entry name" value="P-loop containing nucleoside triphosphate hydrolases"/>
    <property type="match status" value="1"/>
</dbReference>